<dbReference type="InterPro" id="IPR028565">
    <property type="entry name" value="MHD"/>
</dbReference>
<dbReference type="EMBL" id="SBIQ01000008">
    <property type="protein sequence ID" value="KAF7684573.1"/>
    <property type="molecule type" value="Genomic_DNA"/>
</dbReference>
<keyword evidence="10" id="KW-0175">Coiled coil</keyword>
<evidence type="ECO:0000313" key="13">
    <source>
        <dbReference type="Proteomes" id="UP001516464"/>
    </source>
</evidence>
<comment type="subunit">
    <text evidence="8">Oligomeric complex that consists of at least the alpha, beta, beta', gamma, delta, epsilon and zeta subunits.</text>
</comment>
<evidence type="ECO:0000256" key="3">
    <source>
        <dbReference type="ARBA" id="ARBA00022490"/>
    </source>
</evidence>
<keyword evidence="5 8" id="KW-0653">Protein transport</keyword>
<dbReference type="InterPro" id="IPR027059">
    <property type="entry name" value="Coatomer_dsu"/>
</dbReference>
<keyword evidence="7 8" id="KW-0968">Cytoplasmic vesicle</keyword>
<evidence type="ECO:0000256" key="1">
    <source>
        <dbReference type="ARBA" id="ARBA00010516"/>
    </source>
</evidence>
<dbReference type="PROSITE" id="PS51072">
    <property type="entry name" value="MHD"/>
    <property type="match status" value="1"/>
</dbReference>
<organism evidence="12 13">
    <name type="scientific">Astathelohania contejeani</name>
    <dbReference type="NCBI Taxonomy" id="164912"/>
    <lineage>
        <taxon>Eukaryota</taxon>
        <taxon>Fungi</taxon>
        <taxon>Fungi incertae sedis</taxon>
        <taxon>Microsporidia</taxon>
        <taxon>Astathelohaniidae</taxon>
        <taxon>Astathelohania</taxon>
    </lineage>
</organism>
<evidence type="ECO:0000256" key="5">
    <source>
        <dbReference type="ARBA" id="ARBA00022927"/>
    </source>
</evidence>
<sequence>MIIGFFLTNNTETIFRSTKPLPQPSIDFFLTEFNNFKKSNSGSTVSDNLKYIYTNNPPTWAVLLTTPDFPTYRGIELMQCITSANISNIEDKIAAIDECINSDTFLLPTAGAMRIIIEMESQEEKIHDMIMKNKEMEAIQKQKQVRMAKEATELDRQLERVRHLELEMRSESIQQIQELKNAKPKKRVRTLAKQTRAGKNCAIKPVNIYIKEKLRMTMDKENNVGGSEVEGEICVLIKEEEYKEIEFKLMSECKLKFSPNLDKSKCKENIIHATKGFPINKNVTVAKWKNSCEMDPPISITFWPSELEDEKYQITLEYTVELPEINGLSIFIPKEKLKNILIEEGDAVIGETYIEWVCNSELKKGCSDTIEFTCSCFDASALFPIDVFFTSSGINSEIKVVNMKGCENYQVEKIFEVDKFTVIDRIE</sequence>
<dbReference type="InterPro" id="IPR036168">
    <property type="entry name" value="AP2_Mu_C_sf"/>
</dbReference>
<reference evidence="12 13" key="1">
    <citation type="submission" date="2019-01" db="EMBL/GenBank/DDBJ databases">
        <title>Genomes sequencing and comparative genomics of infectious freshwater microsporidia, Cucumispora dikerogammari and Thelohania contejeani.</title>
        <authorList>
            <person name="Cormier A."/>
            <person name="Giraud I."/>
            <person name="Wattier R."/>
            <person name="Teixeira M."/>
            <person name="Grandjean F."/>
            <person name="Rigaud T."/>
            <person name="Cordaux R."/>
        </authorList>
    </citation>
    <scope>NUCLEOTIDE SEQUENCE [LARGE SCALE GENOMIC DNA]</scope>
    <source>
        <strain evidence="12">T1</strain>
        <tissue evidence="12">Spores</tissue>
    </source>
</reference>
<dbReference type="Pfam" id="PF00928">
    <property type="entry name" value="Adap_comp_sub"/>
    <property type="match status" value="1"/>
</dbReference>
<keyword evidence="6 8" id="KW-0333">Golgi apparatus</keyword>
<comment type="subcellular location">
    <subcellularLocation>
        <location evidence="8 9">Cytoplasm</location>
    </subcellularLocation>
    <subcellularLocation>
        <location evidence="8 9">Cytoplasmic vesicle</location>
        <location evidence="8 9">COPI-coated vesicle membrane</location>
        <topology evidence="8 9">Peripheral membrane protein</topology>
        <orientation evidence="8 9">Cytoplasmic side</orientation>
    </subcellularLocation>
    <subcellularLocation>
        <location evidence="8 9">Golgi apparatus membrane</location>
        <topology evidence="8 9">Peripheral membrane protein</topology>
        <orientation evidence="8 9">Cytoplasmic side</orientation>
    </subcellularLocation>
</comment>
<evidence type="ECO:0000256" key="9">
    <source>
        <dbReference type="RuleBase" id="RU366052"/>
    </source>
</evidence>
<comment type="function">
    <text evidence="8">The coatomer is a cytosolic protein complex that binds to dilysine motifs and reversibly associates with Golgi non-clathrin-coated vesicles, which further mediate biosynthetic protein transport from the ER, via the Golgi up to the trans Golgi network. Coatomer complex is required for budding from Golgi membranes, and is essential for the retrograde Golgi-to-ER transport of dilysine-tagged proteins.</text>
</comment>
<protein>
    <recommendedName>
        <fullName evidence="8">Coatomer subunit delta</fullName>
    </recommendedName>
</protein>
<evidence type="ECO:0000256" key="7">
    <source>
        <dbReference type="ARBA" id="ARBA00023329"/>
    </source>
</evidence>
<comment type="similarity">
    <text evidence="1 8">Belongs to the adaptor complexes medium subunit family. Delta-COP subfamily.</text>
</comment>
<comment type="caution">
    <text evidence="12">The sequence shown here is derived from an EMBL/GenBank/DDBJ whole genome shotgun (WGS) entry which is preliminary data.</text>
</comment>
<keyword evidence="2 8" id="KW-0813">Transport</keyword>
<evidence type="ECO:0000313" key="12">
    <source>
        <dbReference type="EMBL" id="KAF7684573.1"/>
    </source>
</evidence>
<name>A0ABQ7I281_9MICR</name>
<dbReference type="PANTHER" id="PTHR10121">
    <property type="entry name" value="COATOMER SUBUNIT DELTA"/>
    <property type="match status" value="1"/>
</dbReference>
<feature type="coiled-coil region" evidence="10">
    <location>
        <begin position="119"/>
        <end position="167"/>
    </location>
</feature>
<proteinExistence type="inferred from homology"/>
<keyword evidence="8" id="KW-0472">Membrane</keyword>
<evidence type="ECO:0000256" key="10">
    <source>
        <dbReference type="SAM" id="Coils"/>
    </source>
</evidence>
<keyword evidence="3 8" id="KW-0963">Cytoplasm</keyword>
<dbReference type="Proteomes" id="UP001516464">
    <property type="component" value="Unassembled WGS sequence"/>
</dbReference>
<dbReference type="PANTHER" id="PTHR10121:SF0">
    <property type="entry name" value="COATOMER SUBUNIT DELTA"/>
    <property type="match status" value="1"/>
</dbReference>
<evidence type="ECO:0000256" key="4">
    <source>
        <dbReference type="ARBA" id="ARBA00022892"/>
    </source>
</evidence>
<evidence type="ECO:0000256" key="8">
    <source>
        <dbReference type="RuleBase" id="RU364018"/>
    </source>
</evidence>
<evidence type="ECO:0000256" key="6">
    <source>
        <dbReference type="ARBA" id="ARBA00023034"/>
    </source>
</evidence>
<feature type="domain" description="MHD" evidence="11">
    <location>
        <begin position="203"/>
        <end position="427"/>
    </location>
</feature>
<dbReference type="SUPFAM" id="SSF49447">
    <property type="entry name" value="Second domain of Mu2 adaptin subunit (ap50) of ap2 adaptor"/>
    <property type="match status" value="1"/>
</dbReference>
<accession>A0ABQ7I281</accession>
<evidence type="ECO:0000256" key="2">
    <source>
        <dbReference type="ARBA" id="ARBA00022448"/>
    </source>
</evidence>
<keyword evidence="13" id="KW-1185">Reference proteome</keyword>
<keyword evidence="4 8" id="KW-0931">ER-Golgi transport</keyword>
<evidence type="ECO:0000259" key="11">
    <source>
        <dbReference type="PROSITE" id="PS51072"/>
    </source>
</evidence>
<gene>
    <name evidence="12" type="primary">copd-1</name>
    <name evidence="12" type="ORF">TCON_0236</name>
</gene>